<evidence type="ECO:0000313" key="3">
    <source>
        <dbReference type="EMBL" id="KAK7304818.1"/>
    </source>
</evidence>
<keyword evidence="2" id="KW-0472">Membrane</keyword>
<reference evidence="3 4" key="1">
    <citation type="submission" date="2024-01" db="EMBL/GenBank/DDBJ databases">
        <title>The genomes of 5 underutilized Papilionoideae crops provide insights into root nodulation and disease resistanc.</title>
        <authorList>
            <person name="Jiang F."/>
        </authorList>
    </citation>
    <scope>NUCLEOTIDE SEQUENCE [LARGE SCALE GENOMIC DNA]</scope>
    <source>
        <strain evidence="3">LVBAO_FW01</strain>
        <tissue evidence="3">Leaves</tissue>
    </source>
</reference>
<comment type="caution">
    <text evidence="3">The sequence shown here is derived from an EMBL/GenBank/DDBJ whole genome shotgun (WGS) entry which is preliminary data.</text>
</comment>
<feature type="region of interest" description="Disordered" evidence="1">
    <location>
        <begin position="1"/>
        <end position="23"/>
    </location>
</feature>
<protein>
    <submittedName>
        <fullName evidence="3">Uncharacterized protein</fullName>
    </submittedName>
</protein>
<keyword evidence="2" id="KW-1133">Transmembrane helix</keyword>
<gene>
    <name evidence="3" type="ORF">VNO77_42707</name>
</gene>
<evidence type="ECO:0000313" key="4">
    <source>
        <dbReference type="Proteomes" id="UP001367508"/>
    </source>
</evidence>
<proteinExistence type="predicted"/>
<dbReference type="PANTHER" id="PTHR33919">
    <property type="entry name" value="OS09G0127700 PROTEIN"/>
    <property type="match status" value="1"/>
</dbReference>
<evidence type="ECO:0000256" key="2">
    <source>
        <dbReference type="SAM" id="Phobius"/>
    </source>
</evidence>
<dbReference type="Proteomes" id="UP001367508">
    <property type="component" value="Unassembled WGS sequence"/>
</dbReference>
<organism evidence="3 4">
    <name type="scientific">Canavalia gladiata</name>
    <name type="common">Sword bean</name>
    <name type="synonym">Dolichos gladiatus</name>
    <dbReference type="NCBI Taxonomy" id="3824"/>
    <lineage>
        <taxon>Eukaryota</taxon>
        <taxon>Viridiplantae</taxon>
        <taxon>Streptophyta</taxon>
        <taxon>Embryophyta</taxon>
        <taxon>Tracheophyta</taxon>
        <taxon>Spermatophyta</taxon>
        <taxon>Magnoliopsida</taxon>
        <taxon>eudicotyledons</taxon>
        <taxon>Gunneridae</taxon>
        <taxon>Pentapetalae</taxon>
        <taxon>rosids</taxon>
        <taxon>fabids</taxon>
        <taxon>Fabales</taxon>
        <taxon>Fabaceae</taxon>
        <taxon>Papilionoideae</taxon>
        <taxon>50 kb inversion clade</taxon>
        <taxon>NPAAA clade</taxon>
        <taxon>indigoferoid/millettioid clade</taxon>
        <taxon>Phaseoleae</taxon>
        <taxon>Canavalia</taxon>
    </lineage>
</organism>
<dbReference type="PANTHER" id="PTHR33919:SF7">
    <property type="entry name" value="PROTEIN, PUTATIVE-RELATED"/>
    <property type="match status" value="1"/>
</dbReference>
<sequence>MVEPGRAKMAEPEAVKRQHSTEVLHQRRKMPFCPMKMAIGGFAASVVIGYFVLYSHKKPEASAMDVAKVTTGMAKPENTHPRN</sequence>
<dbReference type="AlphaFoldDB" id="A0AAN9PPC7"/>
<feature type="transmembrane region" description="Helical" evidence="2">
    <location>
        <begin position="37"/>
        <end position="54"/>
    </location>
</feature>
<evidence type="ECO:0000256" key="1">
    <source>
        <dbReference type="SAM" id="MobiDB-lite"/>
    </source>
</evidence>
<keyword evidence="4" id="KW-1185">Reference proteome</keyword>
<accession>A0AAN9PPC7</accession>
<name>A0AAN9PPC7_CANGL</name>
<dbReference type="EMBL" id="JAYMYQ010000011">
    <property type="protein sequence ID" value="KAK7304818.1"/>
    <property type="molecule type" value="Genomic_DNA"/>
</dbReference>
<keyword evidence="2" id="KW-0812">Transmembrane</keyword>